<dbReference type="AlphaFoldDB" id="A0A840CNR0"/>
<sequence>MANFFTYFVSRNKKIYSEIAREEKCNSFHVYYLAHGKKAKSDRDFRIISTLIQKGLVQGWHIGRNPN</sequence>
<organism evidence="1 2">
    <name type="scientific">Dysgonomonas hofstadii</name>
    <dbReference type="NCBI Taxonomy" id="637886"/>
    <lineage>
        <taxon>Bacteria</taxon>
        <taxon>Pseudomonadati</taxon>
        <taxon>Bacteroidota</taxon>
        <taxon>Bacteroidia</taxon>
        <taxon>Bacteroidales</taxon>
        <taxon>Dysgonomonadaceae</taxon>
        <taxon>Dysgonomonas</taxon>
    </lineage>
</organism>
<reference evidence="1 2" key="1">
    <citation type="submission" date="2020-08" db="EMBL/GenBank/DDBJ databases">
        <title>Genomic Encyclopedia of Type Strains, Phase IV (KMG-IV): sequencing the most valuable type-strain genomes for metagenomic binning, comparative biology and taxonomic classification.</title>
        <authorList>
            <person name="Goeker M."/>
        </authorList>
    </citation>
    <scope>NUCLEOTIDE SEQUENCE [LARGE SCALE GENOMIC DNA]</scope>
    <source>
        <strain evidence="1 2">DSM 104969</strain>
    </source>
</reference>
<accession>A0A840CNR0</accession>
<dbReference type="Proteomes" id="UP000555103">
    <property type="component" value="Unassembled WGS sequence"/>
</dbReference>
<comment type="caution">
    <text evidence="1">The sequence shown here is derived from an EMBL/GenBank/DDBJ whole genome shotgun (WGS) entry which is preliminary data.</text>
</comment>
<name>A0A840CNR0_9BACT</name>
<evidence type="ECO:0000313" key="2">
    <source>
        <dbReference type="Proteomes" id="UP000555103"/>
    </source>
</evidence>
<proteinExistence type="predicted"/>
<dbReference type="EMBL" id="JACIEP010000010">
    <property type="protein sequence ID" value="MBB4037036.1"/>
    <property type="molecule type" value="Genomic_DNA"/>
</dbReference>
<evidence type="ECO:0000313" key="1">
    <source>
        <dbReference type="EMBL" id="MBB4037036.1"/>
    </source>
</evidence>
<keyword evidence="2" id="KW-1185">Reference proteome</keyword>
<dbReference type="RefSeq" id="WP_183307915.1">
    <property type="nucleotide sequence ID" value="NZ_JACIEP010000010.1"/>
</dbReference>
<gene>
    <name evidence="1" type="ORF">GGR21_002950</name>
</gene>
<protein>
    <submittedName>
        <fullName evidence="1">Uncharacterized protein</fullName>
    </submittedName>
</protein>